<organism evidence="1 2">
    <name type="scientific">Chaenocephalus aceratus</name>
    <name type="common">Blackfin icefish</name>
    <name type="synonym">Chaenichthys aceratus</name>
    <dbReference type="NCBI Taxonomy" id="36190"/>
    <lineage>
        <taxon>Eukaryota</taxon>
        <taxon>Metazoa</taxon>
        <taxon>Chordata</taxon>
        <taxon>Craniata</taxon>
        <taxon>Vertebrata</taxon>
        <taxon>Euteleostomi</taxon>
        <taxon>Actinopterygii</taxon>
        <taxon>Neopterygii</taxon>
        <taxon>Teleostei</taxon>
        <taxon>Neoteleostei</taxon>
        <taxon>Acanthomorphata</taxon>
        <taxon>Eupercaria</taxon>
        <taxon>Perciformes</taxon>
        <taxon>Notothenioidei</taxon>
        <taxon>Channichthyidae</taxon>
        <taxon>Chaenocephalus</taxon>
    </lineage>
</organism>
<gene>
    <name evidence="1" type="ORF">KUCAC02_018013</name>
</gene>
<protein>
    <submittedName>
        <fullName evidence="1">Uncharacterized protein</fullName>
    </submittedName>
</protein>
<reference evidence="1" key="1">
    <citation type="submission" date="2022-05" db="EMBL/GenBank/DDBJ databases">
        <title>Chromosome-level genome of Chaenocephalus aceratus.</title>
        <authorList>
            <person name="Park H."/>
        </authorList>
    </citation>
    <scope>NUCLEOTIDE SEQUENCE</scope>
    <source>
        <strain evidence="1">KU_202001</strain>
    </source>
</reference>
<accession>A0ACB9W758</accession>
<dbReference type="Proteomes" id="UP001057452">
    <property type="component" value="Chromosome 17"/>
</dbReference>
<evidence type="ECO:0000313" key="1">
    <source>
        <dbReference type="EMBL" id="KAI4809100.1"/>
    </source>
</evidence>
<sequence>MQINELSGKVMKLQYENRVLISNVQRCDLAAHLGLRTGSPRDSDADRFGSIKPSDGSELSAVERANRRREERESFTNVKREAERLGKTVDRLITDTDSLIFEGHLLVTTGESLEAAAASGSKPDSQVLDTINTRMKAFRTELHIFTEKLDHVGEGLRDRTDDLSPMPNLTESSSFLSTVTSMSRDSPICTFGRDLVTDFQSGQRDELEWRLGQERGVESQSQRPPGLTRYPRPLALRAELRDAPASDLTFRLDPERRLRGPEDREAVAALPQPEDDALRLEAQRGALELHGLQTHDVPWPQERAVLQQEVRLFRRNTIIFYVKLRSILTSWRLGHKDMGEEETTQQEFEKLEGIPELGVILEQAGGGRARRQAVFTTNSRGP</sequence>
<proteinExistence type="predicted"/>
<evidence type="ECO:0000313" key="2">
    <source>
        <dbReference type="Proteomes" id="UP001057452"/>
    </source>
</evidence>
<name>A0ACB9W758_CHAAC</name>
<feature type="non-terminal residue" evidence="1">
    <location>
        <position position="382"/>
    </location>
</feature>
<comment type="caution">
    <text evidence="1">The sequence shown here is derived from an EMBL/GenBank/DDBJ whole genome shotgun (WGS) entry which is preliminary data.</text>
</comment>
<dbReference type="EMBL" id="CM043801">
    <property type="protein sequence ID" value="KAI4809100.1"/>
    <property type="molecule type" value="Genomic_DNA"/>
</dbReference>
<keyword evidence="2" id="KW-1185">Reference proteome</keyword>